<proteinExistence type="predicted"/>
<dbReference type="AlphaFoldDB" id="A0A915CYE7"/>
<dbReference type="GO" id="GO:0005096">
    <property type="term" value="F:GTPase activator activity"/>
    <property type="evidence" value="ECO:0007669"/>
    <property type="project" value="InterPro"/>
</dbReference>
<evidence type="ECO:0000256" key="4">
    <source>
        <dbReference type="ARBA" id="ARBA00022833"/>
    </source>
</evidence>
<dbReference type="InterPro" id="IPR000198">
    <property type="entry name" value="RhoGAP_dom"/>
</dbReference>
<dbReference type="Gene3D" id="3.30.60.20">
    <property type="match status" value="2"/>
</dbReference>
<evidence type="ECO:0000259" key="6">
    <source>
        <dbReference type="PROSITE" id="PS50081"/>
    </source>
</evidence>
<dbReference type="PROSITE" id="PS50081">
    <property type="entry name" value="ZF_DAG_PE_2"/>
    <property type="match status" value="2"/>
</dbReference>
<dbReference type="PANTHER" id="PTHR46184:SF5">
    <property type="entry name" value="UNCONVENTIONAL MYOSIN-IXA-LIKE"/>
    <property type="match status" value="1"/>
</dbReference>
<dbReference type="CDD" id="cd20818">
    <property type="entry name" value="C1_Myosin-IX"/>
    <property type="match status" value="1"/>
</dbReference>
<dbReference type="SUPFAM" id="SSF48350">
    <property type="entry name" value="GTPase activation domain, GAP"/>
    <property type="match status" value="1"/>
</dbReference>
<dbReference type="SMART" id="SM00324">
    <property type="entry name" value="RhoGAP"/>
    <property type="match status" value="1"/>
</dbReference>
<dbReference type="InterPro" id="IPR008936">
    <property type="entry name" value="Rho_GTPase_activation_prot"/>
</dbReference>
<evidence type="ECO:0000256" key="1">
    <source>
        <dbReference type="ARBA" id="ARBA00004496"/>
    </source>
</evidence>
<dbReference type="CDD" id="cd00029">
    <property type="entry name" value="C1"/>
    <property type="match status" value="1"/>
</dbReference>
<dbReference type="GO" id="GO:0000146">
    <property type="term" value="F:microfilament motor activity"/>
    <property type="evidence" value="ECO:0007669"/>
    <property type="project" value="InterPro"/>
</dbReference>
<dbReference type="InterPro" id="IPR046987">
    <property type="entry name" value="Myo9"/>
</dbReference>
<organism evidence="8 9">
    <name type="scientific">Ditylenchus dipsaci</name>
    <dbReference type="NCBI Taxonomy" id="166011"/>
    <lineage>
        <taxon>Eukaryota</taxon>
        <taxon>Metazoa</taxon>
        <taxon>Ecdysozoa</taxon>
        <taxon>Nematoda</taxon>
        <taxon>Chromadorea</taxon>
        <taxon>Rhabditida</taxon>
        <taxon>Tylenchina</taxon>
        <taxon>Tylenchomorpha</taxon>
        <taxon>Sphaerularioidea</taxon>
        <taxon>Anguinidae</taxon>
        <taxon>Anguininae</taxon>
        <taxon>Ditylenchus</taxon>
    </lineage>
</organism>
<keyword evidence="2" id="KW-0963">Cytoplasm</keyword>
<feature type="domain" description="Phorbol-ester/DAG-type" evidence="6">
    <location>
        <begin position="331"/>
        <end position="380"/>
    </location>
</feature>
<evidence type="ECO:0000256" key="3">
    <source>
        <dbReference type="ARBA" id="ARBA00022723"/>
    </source>
</evidence>
<dbReference type="GO" id="GO:0035556">
    <property type="term" value="P:intracellular signal transduction"/>
    <property type="evidence" value="ECO:0007669"/>
    <property type="project" value="InterPro"/>
</dbReference>
<keyword evidence="8" id="KW-1185">Reference proteome</keyword>
<dbReference type="SUPFAM" id="SSF57889">
    <property type="entry name" value="Cysteine-rich domain"/>
    <property type="match status" value="2"/>
</dbReference>
<dbReference type="PANTHER" id="PTHR46184">
    <property type="entry name" value="UNCONVENTIONAL MYOSIN-IXB-LIKE PROTEIN"/>
    <property type="match status" value="1"/>
</dbReference>
<dbReference type="SMART" id="SM00109">
    <property type="entry name" value="C1"/>
    <property type="match status" value="2"/>
</dbReference>
<accession>A0A915CYE7</accession>
<feature type="domain" description="Rho-GAP" evidence="7">
    <location>
        <begin position="397"/>
        <end position="583"/>
    </location>
</feature>
<evidence type="ECO:0000256" key="2">
    <source>
        <dbReference type="ARBA" id="ARBA00022490"/>
    </source>
</evidence>
<reference evidence="9" key="1">
    <citation type="submission" date="2022-11" db="UniProtKB">
        <authorList>
            <consortium name="WormBaseParasite"/>
        </authorList>
    </citation>
    <scope>IDENTIFICATION</scope>
</reference>
<dbReference type="GO" id="GO:0005884">
    <property type="term" value="C:actin filament"/>
    <property type="evidence" value="ECO:0007669"/>
    <property type="project" value="TreeGrafter"/>
</dbReference>
<dbReference type="Proteomes" id="UP000887574">
    <property type="component" value="Unplaced"/>
</dbReference>
<dbReference type="PROSITE" id="PS50238">
    <property type="entry name" value="RHOGAP"/>
    <property type="match status" value="1"/>
</dbReference>
<dbReference type="PROSITE" id="PS00479">
    <property type="entry name" value="ZF_DAG_PE_1"/>
    <property type="match status" value="1"/>
</dbReference>
<dbReference type="InterPro" id="IPR046349">
    <property type="entry name" value="C1-like_sf"/>
</dbReference>
<dbReference type="InterPro" id="IPR002219">
    <property type="entry name" value="PKC_DAG/PE"/>
</dbReference>
<dbReference type="GO" id="GO:0046872">
    <property type="term" value="F:metal ion binding"/>
    <property type="evidence" value="ECO:0007669"/>
    <property type="project" value="UniProtKB-KW"/>
</dbReference>
<sequence>MKKHVHRRQSLATTSTTKLRMMRRAASTESDPINRKDLIGRNIPIDAKAPKAAYKSGFTRARKQLKALLTRGRQDPSIEESIESRDRVFLMKLFPCAQSPQFENECTLCAKSISGILVQGFKCCNCKLSFHKECMSFAVNIPCSTPIASPVRAGSTPSGKPTPRTSVSSSPLISLPFHGSFNLTKTKQQTDPTALLIESTDDLRSFSVFIFKKQNHLEQERNKRETVVDAIFKRSLREFHMELIGMEAVLTECKTVLKYRDLIATFESLLNKMCHEEKITFPTTLGVNAFRGFLNEFMQQRVKRKSSRRRSNIIKNVRKKRRRSDVTLHNGHRFKVDYVHVPTYCEICNQFMWHAEKIFICMNCRLSCHKKCHTKVSHNCPKASIREIPAKNKFFGADLSYLIDEEQQVPVLLNKLLMTIEVKALFVEGIYRKSGALAVIRTVRRSIETVEDIDSICFEDVPVHVLTSLVKAFFRELVDPLITQELYENFVNVSEVKESNERIRCLRVMVELLPKTNKCVLDRLMYHLARVAHQDSINLMNAANLAVIFAPCILRNTHSVHAQEQLMDVQKQAICVQALIEEN</sequence>
<evidence type="ECO:0000256" key="5">
    <source>
        <dbReference type="SAM" id="MobiDB-lite"/>
    </source>
</evidence>
<evidence type="ECO:0000313" key="8">
    <source>
        <dbReference type="Proteomes" id="UP000887574"/>
    </source>
</evidence>
<dbReference type="GO" id="GO:0005737">
    <property type="term" value="C:cytoplasm"/>
    <property type="evidence" value="ECO:0007669"/>
    <property type="project" value="UniProtKB-SubCell"/>
</dbReference>
<feature type="region of interest" description="Disordered" evidence="5">
    <location>
        <begin position="1"/>
        <end position="30"/>
    </location>
</feature>
<dbReference type="Pfam" id="PF00620">
    <property type="entry name" value="RhoGAP"/>
    <property type="match status" value="1"/>
</dbReference>
<protein>
    <submittedName>
        <fullName evidence="9">Uncharacterized protein</fullName>
    </submittedName>
</protein>
<evidence type="ECO:0000259" key="7">
    <source>
        <dbReference type="PROSITE" id="PS50238"/>
    </source>
</evidence>
<dbReference type="Pfam" id="PF00130">
    <property type="entry name" value="C1_1"/>
    <property type="match status" value="2"/>
</dbReference>
<comment type="subcellular location">
    <subcellularLocation>
        <location evidence="1">Cytoplasm</location>
    </subcellularLocation>
</comment>
<keyword evidence="3" id="KW-0479">Metal-binding</keyword>
<name>A0A915CYE7_9BILA</name>
<dbReference type="Gene3D" id="1.10.555.10">
    <property type="entry name" value="Rho GTPase activation protein"/>
    <property type="match status" value="1"/>
</dbReference>
<evidence type="ECO:0000313" key="9">
    <source>
        <dbReference type="WBParaSite" id="jg13473"/>
    </source>
</evidence>
<feature type="compositionally biased region" description="Polar residues" evidence="5">
    <location>
        <begin position="155"/>
        <end position="170"/>
    </location>
</feature>
<dbReference type="WBParaSite" id="jg13473">
    <property type="protein sequence ID" value="jg13473"/>
    <property type="gene ID" value="jg13473"/>
</dbReference>
<feature type="region of interest" description="Disordered" evidence="5">
    <location>
        <begin position="150"/>
        <end position="170"/>
    </location>
</feature>
<keyword evidence="4" id="KW-0862">Zinc</keyword>
<dbReference type="GO" id="GO:0051015">
    <property type="term" value="F:actin filament binding"/>
    <property type="evidence" value="ECO:0007669"/>
    <property type="project" value="TreeGrafter"/>
</dbReference>
<feature type="domain" description="Phorbol-ester/DAG-type" evidence="6">
    <location>
        <begin position="86"/>
        <end position="143"/>
    </location>
</feature>